<evidence type="ECO:0000313" key="2">
    <source>
        <dbReference type="Proteomes" id="UP001501047"/>
    </source>
</evidence>
<comment type="caution">
    <text evidence="1">The sequence shown here is derived from an EMBL/GenBank/DDBJ whole genome shotgun (WGS) entry which is preliminary data.</text>
</comment>
<protein>
    <recommendedName>
        <fullName evidence="3">VCBS repeat-containing protein</fullName>
    </recommendedName>
</protein>
<proteinExistence type="predicted"/>
<accession>A0ABP3VT66</accession>
<dbReference type="RefSeq" id="WP_343822539.1">
    <property type="nucleotide sequence ID" value="NZ_BAAACI010000001.1"/>
</dbReference>
<organism evidence="1 2">
    <name type="scientific">Clostridium subterminale</name>
    <dbReference type="NCBI Taxonomy" id="1550"/>
    <lineage>
        <taxon>Bacteria</taxon>
        <taxon>Bacillati</taxon>
        <taxon>Bacillota</taxon>
        <taxon>Clostridia</taxon>
        <taxon>Eubacteriales</taxon>
        <taxon>Clostridiaceae</taxon>
        <taxon>Clostridium</taxon>
    </lineage>
</organism>
<evidence type="ECO:0000313" key="1">
    <source>
        <dbReference type="EMBL" id="GAA0764783.1"/>
    </source>
</evidence>
<gene>
    <name evidence="1" type="ORF">GCM10008908_00390</name>
</gene>
<name>A0ABP3VT66_CLOSU</name>
<keyword evidence="2" id="KW-1185">Reference proteome</keyword>
<sequence>MYNLTNQTIIDVKVGNITKKHSYDKVILVGTYLYKDSGYVENVNIVVNEQDGSVITTKIPYSGYDLELFLGDFNGDRKGEIMVRGEYGGSGGYAIAAIYDYIDGKLVEIFNPDMFSEKYVFTAKYLDEYKVLVESVTLKEKFTFDISQSPTIYLNMIYDENKKVKSKEVPTISAINEAFPIKLVSEKNYYLFLRQRVIGVNNADTIGYIESFVNLLNNDIKVVDMGAYMKGHKEILDRYTKNLYERFR</sequence>
<dbReference type="EMBL" id="BAAACI010000001">
    <property type="protein sequence ID" value="GAA0764783.1"/>
    <property type="molecule type" value="Genomic_DNA"/>
</dbReference>
<evidence type="ECO:0008006" key="3">
    <source>
        <dbReference type="Google" id="ProtNLM"/>
    </source>
</evidence>
<reference evidence="2" key="1">
    <citation type="journal article" date="2019" name="Int. J. Syst. Evol. Microbiol.">
        <title>The Global Catalogue of Microorganisms (GCM) 10K type strain sequencing project: providing services to taxonomists for standard genome sequencing and annotation.</title>
        <authorList>
            <consortium name="The Broad Institute Genomics Platform"/>
            <consortium name="The Broad Institute Genome Sequencing Center for Infectious Disease"/>
            <person name="Wu L."/>
            <person name="Ma J."/>
        </authorList>
    </citation>
    <scope>NUCLEOTIDE SEQUENCE [LARGE SCALE GENOMIC DNA]</scope>
    <source>
        <strain evidence="2">JCM 1417</strain>
    </source>
</reference>
<dbReference type="Proteomes" id="UP001501047">
    <property type="component" value="Unassembled WGS sequence"/>
</dbReference>